<gene>
    <name evidence="2" type="ORF">SAMN05421676_102181</name>
</gene>
<sequence>MTFLYWMIGILLTTWIGMAIVLFKTKLLDK</sequence>
<name>A0A1I0AJY4_9BACI</name>
<dbReference type="AlphaFoldDB" id="A0A1I0AJY4"/>
<reference evidence="3" key="1">
    <citation type="submission" date="2016-10" db="EMBL/GenBank/DDBJ databases">
        <authorList>
            <person name="Varghese N."/>
            <person name="Submissions S."/>
        </authorList>
    </citation>
    <scope>NUCLEOTIDE SEQUENCE [LARGE SCALE GENOMIC DNA]</scope>
    <source>
        <strain evidence="3">CGMCC 1.3566</strain>
    </source>
</reference>
<protein>
    <submittedName>
        <fullName evidence="2">Uncharacterized protein</fullName>
    </submittedName>
</protein>
<proteinExistence type="predicted"/>
<dbReference type="EMBL" id="FOHJ01000002">
    <property type="protein sequence ID" value="SES94619.1"/>
    <property type="molecule type" value="Genomic_DNA"/>
</dbReference>
<keyword evidence="1" id="KW-0812">Transmembrane</keyword>
<accession>A0A1I0AJY4</accession>
<keyword evidence="1" id="KW-0472">Membrane</keyword>
<evidence type="ECO:0000313" key="3">
    <source>
        <dbReference type="Proteomes" id="UP000199095"/>
    </source>
</evidence>
<evidence type="ECO:0000256" key="1">
    <source>
        <dbReference type="SAM" id="Phobius"/>
    </source>
</evidence>
<keyword evidence="1" id="KW-1133">Transmembrane helix</keyword>
<organism evidence="2 3">
    <name type="scientific">Salinibacillus kushneri</name>
    <dbReference type="NCBI Taxonomy" id="237682"/>
    <lineage>
        <taxon>Bacteria</taxon>
        <taxon>Bacillati</taxon>
        <taxon>Bacillota</taxon>
        <taxon>Bacilli</taxon>
        <taxon>Bacillales</taxon>
        <taxon>Bacillaceae</taxon>
        <taxon>Salinibacillus</taxon>
    </lineage>
</organism>
<evidence type="ECO:0000313" key="2">
    <source>
        <dbReference type="EMBL" id="SES94619.1"/>
    </source>
</evidence>
<dbReference type="Proteomes" id="UP000199095">
    <property type="component" value="Unassembled WGS sequence"/>
</dbReference>
<feature type="transmembrane region" description="Helical" evidence="1">
    <location>
        <begin position="6"/>
        <end position="23"/>
    </location>
</feature>
<keyword evidence="3" id="KW-1185">Reference proteome</keyword>